<reference evidence="3 4" key="2">
    <citation type="submission" date="2024-07" db="EMBL/GenBank/DDBJ databases">
        <authorList>
            <person name="Akdeniz Z."/>
        </authorList>
    </citation>
    <scope>NUCLEOTIDE SEQUENCE [LARGE SCALE GENOMIC DNA]</scope>
</reference>
<evidence type="ECO:0000313" key="2">
    <source>
        <dbReference type="EMBL" id="CAI9919113.1"/>
    </source>
</evidence>
<dbReference type="EMBL" id="CATOUU010000171">
    <property type="protein sequence ID" value="CAI9919113.1"/>
    <property type="molecule type" value="Genomic_DNA"/>
</dbReference>
<sequence>MFIHTFLSFQSIFLCIEWHQLDFKKVETDHSEINESRKIPTVVEWTRTLEASTEQLSLGSECFGQNLIGQFEKIFSWQIQWDNLIRQIWIRESTYAPSFRTIYILINYYQQQNFSLNSYQLLIKIRVSTSNNMRKATSLIVTITTKRNTKKQLEPRNIPNQRNHTLNSNLK</sequence>
<dbReference type="AlphaFoldDB" id="A0AA86NHA9"/>
<keyword evidence="1" id="KW-0732">Signal</keyword>
<gene>
    <name evidence="3" type="ORF">HINF_LOCUS4322</name>
    <name evidence="2" type="ORF">HINF_LOCUS6758</name>
</gene>
<proteinExistence type="predicted"/>
<reference evidence="2" key="1">
    <citation type="submission" date="2023-06" db="EMBL/GenBank/DDBJ databases">
        <authorList>
            <person name="Kurt Z."/>
        </authorList>
    </citation>
    <scope>NUCLEOTIDE SEQUENCE</scope>
</reference>
<accession>A0AA86NHA9</accession>
<keyword evidence="4" id="KW-1185">Reference proteome</keyword>
<feature type="chain" id="PRO_5041657042" evidence="1">
    <location>
        <begin position="19"/>
        <end position="171"/>
    </location>
</feature>
<evidence type="ECO:0000256" key="1">
    <source>
        <dbReference type="SAM" id="SignalP"/>
    </source>
</evidence>
<comment type="caution">
    <text evidence="2">The sequence shown here is derived from an EMBL/GenBank/DDBJ whole genome shotgun (WGS) entry which is preliminary data.</text>
</comment>
<organism evidence="2">
    <name type="scientific">Hexamita inflata</name>
    <dbReference type="NCBI Taxonomy" id="28002"/>
    <lineage>
        <taxon>Eukaryota</taxon>
        <taxon>Metamonada</taxon>
        <taxon>Diplomonadida</taxon>
        <taxon>Hexamitidae</taxon>
        <taxon>Hexamitinae</taxon>
        <taxon>Hexamita</taxon>
    </lineage>
</organism>
<feature type="signal peptide" evidence="1">
    <location>
        <begin position="1"/>
        <end position="18"/>
    </location>
</feature>
<evidence type="ECO:0000313" key="4">
    <source>
        <dbReference type="Proteomes" id="UP001642409"/>
    </source>
</evidence>
<dbReference type="Proteomes" id="UP001642409">
    <property type="component" value="Unassembled WGS sequence"/>
</dbReference>
<dbReference type="EMBL" id="CAXDID020000008">
    <property type="protein sequence ID" value="CAL5977484.1"/>
    <property type="molecule type" value="Genomic_DNA"/>
</dbReference>
<protein>
    <submittedName>
        <fullName evidence="3">Hypothetical_protein</fullName>
    </submittedName>
</protein>
<evidence type="ECO:0000313" key="3">
    <source>
        <dbReference type="EMBL" id="CAL5977484.1"/>
    </source>
</evidence>
<name>A0AA86NHA9_9EUKA</name>